<dbReference type="InterPro" id="IPR006813">
    <property type="entry name" value="Glyco_trans_17"/>
</dbReference>
<evidence type="ECO:0000256" key="1">
    <source>
        <dbReference type="SAM" id="MobiDB-lite"/>
    </source>
</evidence>
<reference evidence="2" key="2">
    <citation type="submission" date="2025-09" db="UniProtKB">
        <authorList>
            <consortium name="Ensembl"/>
        </authorList>
    </citation>
    <scope>IDENTIFICATION</scope>
</reference>
<accession>A0A8C5NZ14</accession>
<dbReference type="Proteomes" id="UP000694385">
    <property type="component" value="Unassembled WGS sequence"/>
</dbReference>
<evidence type="ECO:0000313" key="3">
    <source>
        <dbReference type="Proteomes" id="UP000694385"/>
    </source>
</evidence>
<dbReference type="PANTHER" id="PTHR12224">
    <property type="entry name" value="BETA-1,4-MANNOSYL-GLYCOPROTEIN BETA-1,4-N-ACETYLGLUCOSAMINYL-TRANSFERASE"/>
    <property type="match status" value="1"/>
</dbReference>
<evidence type="ECO:0000313" key="2">
    <source>
        <dbReference type="Ensembl" id="ENSJJAP00000010857.1"/>
    </source>
</evidence>
<name>A0A8C5NZ14_JACJA</name>
<organism evidence="2 3">
    <name type="scientific">Jaculus jaculus</name>
    <name type="common">Lesser Egyptian jerboa</name>
    <dbReference type="NCBI Taxonomy" id="51337"/>
    <lineage>
        <taxon>Eukaryota</taxon>
        <taxon>Metazoa</taxon>
        <taxon>Chordata</taxon>
        <taxon>Craniata</taxon>
        <taxon>Vertebrata</taxon>
        <taxon>Euteleostomi</taxon>
        <taxon>Mammalia</taxon>
        <taxon>Eutheria</taxon>
        <taxon>Euarchontoglires</taxon>
        <taxon>Glires</taxon>
        <taxon>Rodentia</taxon>
        <taxon>Myomorpha</taxon>
        <taxon>Dipodoidea</taxon>
        <taxon>Dipodidae</taxon>
        <taxon>Dipodinae</taxon>
        <taxon>Jaculus</taxon>
    </lineage>
</organism>
<dbReference type="GO" id="GO:0003830">
    <property type="term" value="F:beta-1,4-mannosylglycoprotein 4-beta-N-acetylglucosaminyltransferase activity"/>
    <property type="evidence" value="ECO:0007669"/>
    <property type="project" value="Ensembl"/>
</dbReference>
<sequence>MKMRRYKLFLMFCMAGLCLISFLHFFKTLSYVTFPRELASLSPNLVSSFFWNNAPVTPQASPEPGGPDLLRTPLYSHSPLLQPLPPSKAAEELHRADFVLPEDTAEYFVRTKAGGRRKWVECVCLPGWHGPSCGVPTVVQYSNLPTKERLVPREVPRRVINAININHEFDLLDVRFHELGDVVDAFVVCESNFTAYGEPRPLKFREMLTNGTFEYIRHKVLYVFLDHFPPGGRQDGWIADDYLRTFLTQDGVSRLRNLRPDDVFIIDDADEIPARDGVLFLKLYDGWTEPFAFHMRKSLYGFFWKQPGTLEVVSGCTVDMLQAVYGLDGIRLRRRQYYTMPGFRQYENRTGHILVQWSLGSPLHFAGWHCSWCFTPEGIYFKLVSAQNGDFPRWGDYEDKRDLNYIRSLIRTGGWFDGTQQEYPPADPGEHMYAPKYLLKNYDRFRYLLDNPYQEPKSTAEGWQRNPSPAGRPLAARGKLEVVEE</sequence>
<dbReference type="Pfam" id="PF04724">
    <property type="entry name" value="Glyco_transf_17"/>
    <property type="match status" value="1"/>
</dbReference>
<dbReference type="GO" id="GO:0006044">
    <property type="term" value="P:N-acetylglucosamine metabolic process"/>
    <property type="evidence" value="ECO:0007669"/>
    <property type="project" value="TreeGrafter"/>
</dbReference>
<dbReference type="GeneTree" id="ENSGT00390000008221"/>
<dbReference type="AlphaFoldDB" id="A0A8C5NZ14"/>
<dbReference type="GO" id="GO:0008104">
    <property type="term" value="P:intracellular protein localization"/>
    <property type="evidence" value="ECO:0007669"/>
    <property type="project" value="Ensembl"/>
</dbReference>
<dbReference type="OMA" id="DIFWNFP"/>
<dbReference type="GO" id="GO:0030334">
    <property type="term" value="P:regulation of cell migration"/>
    <property type="evidence" value="ECO:0007669"/>
    <property type="project" value="Ensembl"/>
</dbReference>
<protein>
    <submittedName>
        <fullName evidence="2">Mannoside acetylglucosaminyltransferase 3</fullName>
    </submittedName>
</protein>
<dbReference type="PANTHER" id="PTHR12224:SF0">
    <property type="entry name" value="BETA-1,4-MANNOSYL-GLYCOPROTEIN 4-BETA-N-ACETYLGLUCOSAMINYLTRANSFERASE"/>
    <property type="match status" value="1"/>
</dbReference>
<dbReference type="GO" id="GO:0016020">
    <property type="term" value="C:membrane"/>
    <property type="evidence" value="ECO:0007669"/>
    <property type="project" value="InterPro"/>
</dbReference>
<reference evidence="2" key="1">
    <citation type="submission" date="2025-08" db="UniProtKB">
        <authorList>
            <consortium name="Ensembl"/>
        </authorList>
    </citation>
    <scope>IDENTIFICATION</scope>
</reference>
<feature type="region of interest" description="Disordered" evidence="1">
    <location>
        <begin position="455"/>
        <end position="485"/>
    </location>
</feature>
<proteinExistence type="predicted"/>
<gene>
    <name evidence="2" type="primary">Mgat3</name>
</gene>
<keyword evidence="3" id="KW-1185">Reference proteome</keyword>
<dbReference type="Ensembl" id="ENSJJAT00000017323.1">
    <property type="protein sequence ID" value="ENSJJAP00000010857.1"/>
    <property type="gene ID" value="ENSJJAG00000014337.1"/>
</dbReference>